<dbReference type="RefSeq" id="WP_092778471.1">
    <property type="nucleotide sequence ID" value="NZ_FORA01000001.1"/>
</dbReference>
<protein>
    <submittedName>
        <fullName evidence="1">Prepilin-type N-terminal cleavage/methylation domain-containing protein</fullName>
    </submittedName>
</protein>
<dbReference type="AlphaFoldDB" id="A0A1I3JYI2"/>
<accession>A0A1I3JYI2</accession>
<reference evidence="1 2" key="1">
    <citation type="submission" date="2016-10" db="EMBL/GenBank/DDBJ databases">
        <authorList>
            <person name="de Groot N.N."/>
        </authorList>
    </citation>
    <scope>NUCLEOTIDE SEQUENCE [LARGE SCALE GENOMIC DNA]</scope>
    <source>
        <strain evidence="1 2">DSM 19073</strain>
    </source>
</reference>
<dbReference type="NCBIfam" id="TIGR02532">
    <property type="entry name" value="IV_pilin_GFxxxE"/>
    <property type="match status" value="1"/>
</dbReference>
<proteinExistence type="predicted"/>
<dbReference type="Proteomes" id="UP000199110">
    <property type="component" value="Unassembled WGS sequence"/>
</dbReference>
<sequence length="127" mass="13003">MTSRFRFVISGDAGVSLFEMLIVLAILAGLAGLAANGLGGEAPLLVARGQAAEVQREAAAARLRAVRSGVTVVVEIAGTECADAGGPTLVFHPDGTMDEVRLCFGGGTDLVLIGDVLTGTLHLEDRQ</sequence>
<dbReference type="EMBL" id="FORA01000001">
    <property type="protein sequence ID" value="SFI65273.1"/>
    <property type="molecule type" value="Genomic_DNA"/>
</dbReference>
<evidence type="ECO:0000313" key="1">
    <source>
        <dbReference type="EMBL" id="SFI65273.1"/>
    </source>
</evidence>
<gene>
    <name evidence="1" type="ORF">SAMN04488095_1475</name>
</gene>
<dbReference type="InterPro" id="IPR012902">
    <property type="entry name" value="N_methyl_site"/>
</dbReference>
<organism evidence="1 2">
    <name type="scientific">Jannaschia pohangensis</name>
    <dbReference type="NCBI Taxonomy" id="390807"/>
    <lineage>
        <taxon>Bacteria</taxon>
        <taxon>Pseudomonadati</taxon>
        <taxon>Pseudomonadota</taxon>
        <taxon>Alphaproteobacteria</taxon>
        <taxon>Rhodobacterales</taxon>
        <taxon>Roseobacteraceae</taxon>
        <taxon>Jannaschia</taxon>
    </lineage>
</organism>
<evidence type="ECO:0000313" key="2">
    <source>
        <dbReference type="Proteomes" id="UP000199110"/>
    </source>
</evidence>
<dbReference type="STRING" id="390807.SAMN04488095_1475"/>
<keyword evidence="2" id="KW-1185">Reference proteome</keyword>
<name>A0A1I3JYI2_9RHOB</name>